<keyword evidence="1" id="KW-0812">Transmembrane</keyword>
<dbReference type="InterPro" id="IPR016071">
    <property type="entry name" value="Staphylococal_nuclease_OB-fold"/>
</dbReference>
<keyword evidence="1" id="KW-1133">Transmembrane helix</keyword>
<name>A0ABX6QQC2_9HYPH</name>
<dbReference type="InterPro" id="IPR035437">
    <property type="entry name" value="SNase_OB-fold_sf"/>
</dbReference>
<proteinExistence type="predicted"/>
<dbReference type="Gene3D" id="2.40.50.90">
    <property type="match status" value="1"/>
</dbReference>
<dbReference type="SUPFAM" id="SSF50199">
    <property type="entry name" value="Staphylococcal nuclease"/>
    <property type="match status" value="1"/>
</dbReference>
<accession>A0ABX6QQC2</accession>
<dbReference type="PROSITE" id="PS50830">
    <property type="entry name" value="TNASE_3"/>
    <property type="match status" value="1"/>
</dbReference>
<dbReference type="EMBL" id="CP058350">
    <property type="protein sequence ID" value="QLF70758.1"/>
    <property type="molecule type" value="Genomic_DNA"/>
</dbReference>
<feature type="domain" description="TNase-like" evidence="2">
    <location>
        <begin position="45"/>
        <end position="156"/>
    </location>
</feature>
<protein>
    <submittedName>
        <fullName evidence="3">Thermonuclease family protein</fullName>
    </submittedName>
</protein>
<gene>
    <name evidence="3" type="ORF">FE840_015075</name>
</gene>
<evidence type="ECO:0000256" key="1">
    <source>
        <dbReference type="SAM" id="Phobius"/>
    </source>
</evidence>
<evidence type="ECO:0000313" key="3">
    <source>
        <dbReference type="EMBL" id="QLF70758.1"/>
    </source>
</evidence>
<dbReference type="Proteomes" id="UP000308530">
    <property type="component" value="Chromosome"/>
</dbReference>
<evidence type="ECO:0000313" key="4">
    <source>
        <dbReference type="Proteomes" id="UP000308530"/>
    </source>
</evidence>
<dbReference type="SMART" id="SM00318">
    <property type="entry name" value="SNc"/>
    <property type="match status" value="1"/>
</dbReference>
<keyword evidence="4" id="KW-1185">Reference proteome</keyword>
<keyword evidence="1" id="KW-0472">Membrane</keyword>
<dbReference type="RefSeq" id="WP_138286311.1">
    <property type="nucleotide sequence ID" value="NZ_CP058350.1"/>
</dbReference>
<dbReference type="Pfam" id="PF00565">
    <property type="entry name" value="SNase"/>
    <property type="match status" value="1"/>
</dbReference>
<reference evidence="3 4" key="1">
    <citation type="submission" date="2020-06" db="EMBL/GenBank/DDBJ databases">
        <title>Genome sequence of Rhizobium sp strain ADMK78.</title>
        <authorList>
            <person name="Rahi P."/>
        </authorList>
    </citation>
    <scope>NUCLEOTIDE SEQUENCE [LARGE SCALE GENOMIC DNA]</scope>
    <source>
        <strain evidence="3 4">ADMK78</strain>
    </source>
</reference>
<sequence length="196" mass="21967">MGRKVTRLARFIRDVLMGLVILLLAGLIIVKLDEQDVQLVNGPLRAVDGDTLAKGSLRMRLEGIDAPEMEQTCGEPSDVYACGRVVRQRLQSMLDDGPWSCEGRSRDRYGRLLVRCRSGEDDLGRRLVAEGLAIADGDYLGEERAARRAGIGLWQAPFERPADWRRQHQIARGGLEPFWATGSYLSQMVREWLGSE</sequence>
<evidence type="ECO:0000259" key="2">
    <source>
        <dbReference type="PROSITE" id="PS50830"/>
    </source>
</evidence>
<feature type="transmembrane region" description="Helical" evidence="1">
    <location>
        <begin position="12"/>
        <end position="30"/>
    </location>
</feature>
<organism evidence="3 4">
    <name type="scientific">Peteryoungia desertarenae</name>
    <dbReference type="NCBI Taxonomy" id="1813451"/>
    <lineage>
        <taxon>Bacteria</taxon>
        <taxon>Pseudomonadati</taxon>
        <taxon>Pseudomonadota</taxon>
        <taxon>Alphaproteobacteria</taxon>
        <taxon>Hyphomicrobiales</taxon>
        <taxon>Rhizobiaceae</taxon>
        <taxon>Peteryoungia</taxon>
    </lineage>
</organism>